<organism evidence="3 4">
    <name type="scientific">Aliigemmobacter aestuarii</name>
    <dbReference type="NCBI Taxonomy" id="1445661"/>
    <lineage>
        <taxon>Bacteria</taxon>
        <taxon>Pseudomonadati</taxon>
        <taxon>Pseudomonadota</taxon>
        <taxon>Alphaproteobacteria</taxon>
        <taxon>Rhodobacterales</taxon>
        <taxon>Paracoccaceae</taxon>
        <taxon>Aliigemmobacter</taxon>
    </lineage>
</organism>
<gene>
    <name evidence="3" type="ORF">E7811_07450</name>
</gene>
<dbReference type="AlphaFoldDB" id="A0A4S3MSH5"/>
<comment type="caution">
    <text evidence="3">The sequence shown here is derived from an EMBL/GenBank/DDBJ whole genome shotgun (WGS) entry which is preliminary data.</text>
</comment>
<feature type="chain" id="PRO_5021020592" evidence="2">
    <location>
        <begin position="22"/>
        <end position="80"/>
    </location>
</feature>
<dbReference type="Proteomes" id="UP000309450">
    <property type="component" value="Unassembled WGS sequence"/>
</dbReference>
<evidence type="ECO:0000313" key="3">
    <source>
        <dbReference type="EMBL" id="THD85519.1"/>
    </source>
</evidence>
<keyword evidence="2" id="KW-0732">Signal</keyword>
<dbReference type="OrthoDB" id="7873828at2"/>
<keyword evidence="1" id="KW-1133">Transmembrane helix</keyword>
<evidence type="ECO:0000313" key="4">
    <source>
        <dbReference type="Proteomes" id="UP000309450"/>
    </source>
</evidence>
<proteinExistence type="predicted"/>
<protein>
    <submittedName>
        <fullName evidence="3">Nitric oxide reductase F protein</fullName>
    </submittedName>
</protein>
<dbReference type="EMBL" id="SSND01000001">
    <property type="protein sequence ID" value="THD85519.1"/>
    <property type="molecule type" value="Genomic_DNA"/>
</dbReference>
<reference evidence="3 4" key="1">
    <citation type="submission" date="2019-04" db="EMBL/GenBank/DDBJ databases">
        <title>Draft genome sequence of Gemmobacter aestuarii sp. nov.</title>
        <authorList>
            <person name="Hameed A."/>
            <person name="Lin S.-Y."/>
            <person name="Shahina M."/>
            <person name="Lai W.-A."/>
            <person name="Young C.-C."/>
        </authorList>
    </citation>
    <scope>NUCLEOTIDE SEQUENCE [LARGE SCALE GENOMIC DNA]</scope>
    <source>
        <strain evidence="3 4">CC-PW-75</strain>
    </source>
</reference>
<feature type="signal peptide" evidence="2">
    <location>
        <begin position="1"/>
        <end position="21"/>
    </location>
</feature>
<keyword evidence="1" id="KW-0812">Transmembrane</keyword>
<keyword evidence="1" id="KW-0472">Membrane</keyword>
<name>A0A4S3MSH5_9RHOB</name>
<feature type="transmembrane region" description="Helical" evidence="1">
    <location>
        <begin position="62"/>
        <end position="79"/>
    </location>
</feature>
<evidence type="ECO:0000256" key="1">
    <source>
        <dbReference type="SAM" id="Phobius"/>
    </source>
</evidence>
<sequence>MTVTTAWALLIALSAASTLLAASGLQGAAFTVAVLVLAGWKSRLILGRYLGLAVAPVWQRGFDWILALVLILFAVLALAA</sequence>
<keyword evidence="4" id="KW-1185">Reference proteome</keyword>
<accession>A0A4S3MSH5</accession>
<evidence type="ECO:0000256" key="2">
    <source>
        <dbReference type="SAM" id="SignalP"/>
    </source>
</evidence>
<dbReference type="RefSeq" id="WP_136393891.1">
    <property type="nucleotide sequence ID" value="NZ_SSND01000001.1"/>
</dbReference>